<dbReference type="PANTHER" id="PTHR10682">
    <property type="entry name" value="POLY A POLYMERASE"/>
    <property type="match status" value="1"/>
</dbReference>
<dbReference type="GO" id="GO:0005524">
    <property type="term" value="F:ATP binding"/>
    <property type="evidence" value="ECO:0007669"/>
    <property type="project" value="UniProtKB-KW"/>
</dbReference>
<dbReference type="PANTHER" id="PTHR10682:SF10">
    <property type="entry name" value="POLYNUCLEOTIDE ADENYLYLTRANSFERASE"/>
    <property type="match status" value="1"/>
</dbReference>
<proteinExistence type="inferred from homology"/>
<feature type="compositionally biased region" description="Basic and acidic residues" evidence="13">
    <location>
        <begin position="266"/>
        <end position="285"/>
    </location>
</feature>
<feature type="region of interest" description="Disordered" evidence="13">
    <location>
        <begin position="658"/>
        <end position="737"/>
    </location>
</feature>
<organism evidence="15 16">
    <name type="scientific">Branchiostoma lanceolatum</name>
    <name type="common">Common lancelet</name>
    <name type="synonym">Amphioxus lanceolatum</name>
    <dbReference type="NCBI Taxonomy" id="7740"/>
    <lineage>
        <taxon>Eukaryota</taxon>
        <taxon>Metazoa</taxon>
        <taxon>Chordata</taxon>
        <taxon>Cephalochordata</taxon>
        <taxon>Leptocardii</taxon>
        <taxon>Amphioxiformes</taxon>
        <taxon>Branchiostomatidae</taxon>
        <taxon>Branchiostoma</taxon>
    </lineage>
</organism>
<evidence type="ECO:0000256" key="3">
    <source>
        <dbReference type="ARBA" id="ARBA00004123"/>
    </source>
</evidence>
<evidence type="ECO:0000256" key="13">
    <source>
        <dbReference type="SAM" id="MobiDB-lite"/>
    </source>
</evidence>
<sequence>MAAVASGKKAGDSQTPRKYPGITSPISLSEATKFDIDLNVKLVNTLKPYNVFDTEEGLTHRMVVLGKLNKLVKEWIKQVTLAKNMPPAIAETVGGKIYTFGSYRLGVHGAGADIDTLCVAPRHVDRSDFFSSFYEILKDQKETTDIRGVEEAFVPVIKLDFDGVELDILFARLALPQVPEDQDLREEVLLKNLDQRCVRSLNVSHNSLRSTLRMRTSLKILSVLSTPSGFSSYVMGSKRDKERVKPRERGSSKTSTASRRPKGGRRSAERRLSGGDGRGQEETSPKRRHVRRDGRHDSSTPSMPVLSAVPTPPGADRRRGPSAALREEGEVSSDPEKRDTRRKDGNKRGGGADGADGSQQEGEVSESEKNNNVQRSPVPVTPSGDVRISALEQGFFLLSDKLDTFQEMVMSQFDQSTSRKRHTSSPEADVPEKRRRCDRGRQRSPCRDETEEESVSGGSEDGETVWKPFDPTDTVERHRWVADGIVLEETEAYFKHDRQCRGADLEAWQKKYDLPDNVPPTMVTPSFNDNVSRAVIDNDKKQGELIVMHDKSLKSIHSNLMQVATPLINLWQLIKRCSSESFEELQLDMNDCAGTALRLLGSVHTQLAFTRRSFIAESSQKTFRELFKTPSEDPNFLFSPDLGTKAKDLSSESKVLSGMLTQTEKNKSSSSGRGGRRGGGYRPSGGGYRPSGGGYRSNRYNYLPKPNYSRGGRTRQYYNRGPSQSFQKQGEGGKQGK</sequence>
<feature type="compositionally biased region" description="Basic and acidic residues" evidence="13">
    <location>
        <begin position="237"/>
        <end position="251"/>
    </location>
</feature>
<reference evidence="15" key="1">
    <citation type="submission" date="2022-01" db="EMBL/GenBank/DDBJ databases">
        <authorList>
            <person name="Braso-Vives M."/>
        </authorList>
    </citation>
    <scope>NUCLEOTIDE SEQUENCE</scope>
</reference>
<keyword evidence="11" id="KW-0460">Magnesium</keyword>
<evidence type="ECO:0000256" key="11">
    <source>
        <dbReference type="ARBA" id="ARBA00022842"/>
    </source>
</evidence>
<dbReference type="AlphaFoldDB" id="A0A8K0EMP9"/>
<keyword evidence="16" id="KW-1185">Reference proteome</keyword>
<keyword evidence="10" id="KW-0067">ATP-binding</keyword>
<keyword evidence="12" id="KW-0539">Nucleus</keyword>
<evidence type="ECO:0000256" key="7">
    <source>
        <dbReference type="ARBA" id="ARBA00022679"/>
    </source>
</evidence>
<evidence type="ECO:0000256" key="1">
    <source>
        <dbReference type="ARBA" id="ARBA00001936"/>
    </source>
</evidence>
<comment type="cofactor">
    <cofactor evidence="1">
        <name>Mn(2+)</name>
        <dbReference type="ChEBI" id="CHEBI:29035"/>
    </cofactor>
</comment>
<evidence type="ECO:0000256" key="2">
    <source>
        <dbReference type="ARBA" id="ARBA00001946"/>
    </source>
</evidence>
<evidence type="ECO:0000256" key="5">
    <source>
        <dbReference type="ARBA" id="ARBA00012388"/>
    </source>
</evidence>
<dbReference type="Proteomes" id="UP000838412">
    <property type="component" value="Chromosome 4"/>
</dbReference>
<keyword evidence="7" id="KW-0808">Transferase</keyword>
<name>A0A8K0EMP9_BRALA</name>
<comment type="cofactor">
    <cofactor evidence="2">
        <name>Mg(2+)</name>
        <dbReference type="ChEBI" id="CHEBI:18420"/>
    </cofactor>
</comment>
<evidence type="ECO:0000313" key="16">
    <source>
        <dbReference type="Proteomes" id="UP000838412"/>
    </source>
</evidence>
<dbReference type="InterPro" id="IPR048840">
    <property type="entry name" value="PolA_pol_NTPase"/>
</dbReference>
<dbReference type="CDD" id="cd05402">
    <property type="entry name" value="NT_PAP_TUTase"/>
    <property type="match status" value="1"/>
</dbReference>
<keyword evidence="9" id="KW-0547">Nucleotide-binding</keyword>
<feature type="compositionally biased region" description="Basic and acidic residues" evidence="13">
    <location>
        <begin position="439"/>
        <end position="448"/>
    </location>
</feature>
<accession>A0A8K0EMP9</accession>
<evidence type="ECO:0000256" key="4">
    <source>
        <dbReference type="ARBA" id="ARBA00010912"/>
    </source>
</evidence>
<evidence type="ECO:0000313" key="15">
    <source>
        <dbReference type="EMBL" id="CAH1261748.1"/>
    </source>
</evidence>
<dbReference type="SUPFAM" id="SSF81301">
    <property type="entry name" value="Nucleotidyltransferase"/>
    <property type="match status" value="1"/>
</dbReference>
<comment type="similarity">
    <text evidence="4">Belongs to the poly(A) polymerase family.</text>
</comment>
<dbReference type="Gene3D" id="3.30.460.10">
    <property type="entry name" value="Beta Polymerase, domain 2"/>
    <property type="match status" value="1"/>
</dbReference>
<protein>
    <recommendedName>
        <fullName evidence="5">polynucleotide adenylyltransferase</fullName>
        <ecNumber evidence="5">2.7.7.19</ecNumber>
    </recommendedName>
</protein>
<keyword evidence="6" id="KW-0507">mRNA processing</keyword>
<evidence type="ECO:0000256" key="9">
    <source>
        <dbReference type="ARBA" id="ARBA00022741"/>
    </source>
</evidence>
<evidence type="ECO:0000259" key="14">
    <source>
        <dbReference type="Pfam" id="PF20750"/>
    </source>
</evidence>
<feature type="region of interest" description="Disordered" evidence="13">
    <location>
        <begin position="412"/>
        <end position="470"/>
    </location>
</feature>
<feature type="region of interest" description="Disordered" evidence="13">
    <location>
        <begin position="231"/>
        <end position="385"/>
    </location>
</feature>
<feature type="compositionally biased region" description="Gly residues" evidence="13">
    <location>
        <begin position="677"/>
        <end position="695"/>
    </location>
</feature>
<evidence type="ECO:0000256" key="12">
    <source>
        <dbReference type="ARBA" id="ARBA00023242"/>
    </source>
</evidence>
<comment type="subcellular location">
    <subcellularLocation>
        <location evidence="3">Nucleus</location>
    </subcellularLocation>
</comment>
<evidence type="ECO:0000256" key="6">
    <source>
        <dbReference type="ARBA" id="ARBA00022664"/>
    </source>
</evidence>
<gene>
    <name evidence="15" type="primary">PAPOLA</name>
    <name evidence="15" type="ORF">BLAG_LOCUS17081</name>
</gene>
<dbReference type="GO" id="GO:0006397">
    <property type="term" value="P:mRNA processing"/>
    <property type="evidence" value="ECO:0007669"/>
    <property type="project" value="UniProtKB-KW"/>
</dbReference>
<keyword evidence="8" id="KW-0479">Metal-binding</keyword>
<dbReference type="GO" id="GO:1990817">
    <property type="term" value="F:poly(A) RNA polymerase activity"/>
    <property type="evidence" value="ECO:0007669"/>
    <property type="project" value="UniProtKB-EC"/>
</dbReference>
<dbReference type="FunFam" id="3.30.460.10:FF:000002">
    <property type="entry name" value="Poly(A) polymerase alpha, putative"/>
    <property type="match status" value="1"/>
</dbReference>
<dbReference type="EC" id="2.7.7.19" evidence="5"/>
<feature type="domain" description="Poly(A) polymerase nucleotidyltransferase" evidence="14">
    <location>
        <begin position="21"/>
        <end position="202"/>
    </location>
</feature>
<feature type="compositionally biased region" description="Basic and acidic residues" evidence="13">
    <location>
        <begin position="315"/>
        <end position="347"/>
    </location>
</feature>
<feature type="region of interest" description="Disordered" evidence="13">
    <location>
        <begin position="1"/>
        <end position="21"/>
    </location>
</feature>
<dbReference type="InterPro" id="IPR043519">
    <property type="entry name" value="NT_sf"/>
</dbReference>
<dbReference type="GO" id="GO:0046872">
    <property type="term" value="F:metal ion binding"/>
    <property type="evidence" value="ECO:0007669"/>
    <property type="project" value="UniProtKB-KW"/>
</dbReference>
<dbReference type="OrthoDB" id="412748at2759"/>
<dbReference type="Pfam" id="PF20750">
    <property type="entry name" value="PAP_NTPase"/>
    <property type="match status" value="1"/>
</dbReference>
<dbReference type="GO" id="GO:0005634">
    <property type="term" value="C:nucleus"/>
    <property type="evidence" value="ECO:0007669"/>
    <property type="project" value="UniProtKB-SubCell"/>
</dbReference>
<evidence type="ECO:0000256" key="10">
    <source>
        <dbReference type="ARBA" id="ARBA00022840"/>
    </source>
</evidence>
<dbReference type="EMBL" id="OV696689">
    <property type="protein sequence ID" value="CAH1261748.1"/>
    <property type="molecule type" value="Genomic_DNA"/>
</dbReference>
<evidence type="ECO:0000256" key="8">
    <source>
        <dbReference type="ARBA" id="ARBA00022723"/>
    </source>
</evidence>